<dbReference type="Proteomes" id="UP000325577">
    <property type="component" value="Linkage Group LG14"/>
</dbReference>
<evidence type="ECO:0000313" key="3">
    <source>
        <dbReference type="EMBL" id="KAA8539105.1"/>
    </source>
</evidence>
<feature type="compositionally biased region" description="Low complexity" evidence="1">
    <location>
        <begin position="111"/>
        <end position="137"/>
    </location>
</feature>
<dbReference type="InterPro" id="IPR056440">
    <property type="entry name" value="Zn-ribbon_GIR1"/>
</dbReference>
<dbReference type="PANTHER" id="PTHR33177">
    <property type="entry name" value="PUTATIVE-RELATED"/>
    <property type="match status" value="1"/>
</dbReference>
<dbReference type="Pfam" id="PF24747">
    <property type="entry name" value="Zn-ribbon_GIR1"/>
    <property type="match status" value="1"/>
</dbReference>
<evidence type="ECO:0000256" key="1">
    <source>
        <dbReference type="SAM" id="MobiDB-lite"/>
    </source>
</evidence>
<sequence>MASNSKKHQVSQECSGGGKTPKSDTFGGDFDGLISLNIDHTLGALPPIDLHHEHLSNKLDYSSDHPFGMKNGFDHQIETRCLMEVEMDYNGEKSNMNLSLLGVETEDESFNESVSSSSTPSKRSCMSMEHSSASDSSPYKIDTADVPSLILMGCTRCYMYVVVSEIDPICPECKSNLLLDIFR</sequence>
<evidence type="ECO:0000259" key="2">
    <source>
        <dbReference type="Pfam" id="PF24747"/>
    </source>
</evidence>
<dbReference type="AlphaFoldDB" id="A0A5J5B7A5"/>
<keyword evidence="4" id="KW-1185">Reference proteome</keyword>
<accession>A0A5J5B7A5</accession>
<reference evidence="3 4" key="1">
    <citation type="submission" date="2019-09" db="EMBL/GenBank/DDBJ databases">
        <title>A chromosome-level genome assembly of the Chinese tupelo Nyssa sinensis.</title>
        <authorList>
            <person name="Yang X."/>
            <person name="Kang M."/>
            <person name="Yang Y."/>
            <person name="Xiong H."/>
            <person name="Wang M."/>
            <person name="Zhang Z."/>
            <person name="Wang Z."/>
            <person name="Wu H."/>
            <person name="Ma T."/>
            <person name="Liu J."/>
            <person name="Xi Z."/>
        </authorList>
    </citation>
    <scope>NUCLEOTIDE SEQUENCE [LARGE SCALE GENOMIC DNA]</scope>
    <source>
        <strain evidence="3">J267</strain>
        <tissue evidence="3">Leaf</tissue>
    </source>
</reference>
<protein>
    <recommendedName>
        <fullName evidence="2">GIR1-like zinc ribbon domain-containing protein</fullName>
    </recommendedName>
</protein>
<feature type="region of interest" description="Disordered" evidence="1">
    <location>
        <begin position="1"/>
        <end position="23"/>
    </location>
</feature>
<evidence type="ECO:0000313" key="4">
    <source>
        <dbReference type="Proteomes" id="UP000325577"/>
    </source>
</evidence>
<gene>
    <name evidence="3" type="ORF">F0562_025797</name>
</gene>
<proteinExistence type="predicted"/>
<feature type="region of interest" description="Disordered" evidence="1">
    <location>
        <begin position="109"/>
        <end position="138"/>
    </location>
</feature>
<dbReference type="PANTHER" id="PTHR33177:SF77">
    <property type="entry name" value="LITAF DOMAIN-CONTAINING PROTEIN"/>
    <property type="match status" value="1"/>
</dbReference>
<feature type="domain" description="GIR1-like zinc ribbon" evidence="2">
    <location>
        <begin position="148"/>
        <end position="181"/>
    </location>
</feature>
<name>A0A5J5B7A5_9ASTE</name>
<dbReference type="EMBL" id="CM018037">
    <property type="protein sequence ID" value="KAA8539105.1"/>
    <property type="molecule type" value="Genomic_DNA"/>
</dbReference>
<dbReference type="InterPro" id="IPR055281">
    <property type="entry name" value="GIR1-2/SIED1"/>
</dbReference>
<dbReference type="OrthoDB" id="1581126at2759"/>
<organism evidence="3 4">
    <name type="scientific">Nyssa sinensis</name>
    <dbReference type="NCBI Taxonomy" id="561372"/>
    <lineage>
        <taxon>Eukaryota</taxon>
        <taxon>Viridiplantae</taxon>
        <taxon>Streptophyta</taxon>
        <taxon>Embryophyta</taxon>
        <taxon>Tracheophyta</taxon>
        <taxon>Spermatophyta</taxon>
        <taxon>Magnoliopsida</taxon>
        <taxon>eudicotyledons</taxon>
        <taxon>Gunneridae</taxon>
        <taxon>Pentapetalae</taxon>
        <taxon>asterids</taxon>
        <taxon>Cornales</taxon>
        <taxon>Nyssaceae</taxon>
        <taxon>Nyssa</taxon>
    </lineage>
</organism>